<dbReference type="Gene3D" id="2.40.440.10">
    <property type="entry name" value="L,D-transpeptidase catalytic domain-like"/>
    <property type="match status" value="1"/>
</dbReference>
<keyword evidence="5 6" id="KW-0961">Cell wall biogenesis/degradation</keyword>
<protein>
    <submittedName>
        <fullName evidence="9">L,D-transpeptidase family protein</fullName>
    </submittedName>
</protein>
<feature type="domain" description="L,D-TPase catalytic" evidence="8">
    <location>
        <begin position="348"/>
        <end position="470"/>
    </location>
</feature>
<evidence type="ECO:0000256" key="4">
    <source>
        <dbReference type="ARBA" id="ARBA00022984"/>
    </source>
</evidence>
<dbReference type="InterPro" id="IPR038054">
    <property type="entry name" value="LD_TPept-like_central_sf"/>
</dbReference>
<dbReference type="PROSITE" id="PS52029">
    <property type="entry name" value="LD_TPASE"/>
    <property type="match status" value="1"/>
</dbReference>
<evidence type="ECO:0000259" key="8">
    <source>
        <dbReference type="PROSITE" id="PS52029"/>
    </source>
</evidence>
<comment type="pathway">
    <text evidence="1 6">Cell wall biogenesis; peptidoglycan biosynthesis.</text>
</comment>
<organism evidence="9 10">
    <name type="scientific">Scrofimicrobium canadense</name>
    <dbReference type="NCBI Taxonomy" id="2652290"/>
    <lineage>
        <taxon>Bacteria</taxon>
        <taxon>Bacillati</taxon>
        <taxon>Actinomycetota</taxon>
        <taxon>Actinomycetes</taxon>
        <taxon>Actinomycetales</taxon>
        <taxon>Actinomycetaceae</taxon>
        <taxon>Scrofimicrobium</taxon>
    </lineage>
</organism>
<dbReference type="PANTHER" id="PTHR30582:SF2">
    <property type="entry name" value="L,D-TRANSPEPTIDASE YCIB-RELATED"/>
    <property type="match status" value="1"/>
</dbReference>
<dbReference type="InterPro" id="IPR050979">
    <property type="entry name" value="LD-transpeptidase"/>
</dbReference>
<dbReference type="InterPro" id="IPR022029">
    <property type="entry name" value="YoaR-like_PG-bd"/>
</dbReference>
<dbReference type="GO" id="GO:0071555">
    <property type="term" value="P:cell wall organization"/>
    <property type="evidence" value="ECO:0007669"/>
    <property type="project" value="UniProtKB-UniRule"/>
</dbReference>
<feature type="active site" description="Nucleophile" evidence="6">
    <location>
        <position position="446"/>
    </location>
</feature>
<dbReference type="CDD" id="cd16913">
    <property type="entry name" value="YkuD_like"/>
    <property type="match status" value="1"/>
</dbReference>
<sequence>MSKRLWWILGIVVAFVLVVAAAGSYYAFHFKDRALPGASVAGQSVSGLSGEEIVDDTHSRFADAAITIVIGEERTTAKLSELGYVLDAEETTAQVLAPNTSIVSRFSAAFSPRNIDPVYSVDEKQEETYIENLIEKYGEAKKDASVELSDGGNSFVVTPAVVGREIEGDTLKQTARAAALALKPATVELSLSEVQPEVSTQAAQQAADDANTVVGLDISITDGIDTHTPTEVEKASWVNISADKAEIDKDKVTAWVEAAALASNVEPTPGVRNVNSRGDVVSTVSEGGIGWKAKNAKEVADEVIHAMENREAYYGDFDYDKITSEQWNDRLIADGAENLAYQAAPGEKWIDIDLSNYTVSAYEGSTIVRGPVSMVPGAPVTPTVTGVYKTYLQFPTQTMRGLNADGSRYETPDVPWATYFHEGYALHGAYWRDSFGYGGEAGSHGCINMPVDEAEWFYDFAGIGTTVASHY</sequence>
<dbReference type="GO" id="GO:0008360">
    <property type="term" value="P:regulation of cell shape"/>
    <property type="evidence" value="ECO:0007669"/>
    <property type="project" value="UniProtKB-UniRule"/>
</dbReference>
<proteinExistence type="predicted"/>
<dbReference type="Gene3D" id="3.10.20.800">
    <property type="match status" value="1"/>
</dbReference>
<evidence type="ECO:0000256" key="6">
    <source>
        <dbReference type="PROSITE-ProRule" id="PRU01373"/>
    </source>
</evidence>
<dbReference type="AlphaFoldDB" id="A0A6N7W633"/>
<reference evidence="9 10" key="1">
    <citation type="submission" date="2019-08" db="EMBL/GenBank/DDBJ databases">
        <title>In-depth cultivation of the pig gut microbiome towards novel bacterial diversity and tailored functional studies.</title>
        <authorList>
            <person name="Wylensek D."/>
            <person name="Hitch T.C.A."/>
            <person name="Clavel T."/>
        </authorList>
    </citation>
    <scope>NUCLEOTIDE SEQUENCE [LARGE SCALE GENOMIC DNA]</scope>
    <source>
        <strain evidence="9 10">WB03_NA08</strain>
    </source>
</reference>
<dbReference type="GO" id="GO:0018104">
    <property type="term" value="P:peptidoglycan-protein cross-linking"/>
    <property type="evidence" value="ECO:0007669"/>
    <property type="project" value="TreeGrafter"/>
</dbReference>
<evidence type="ECO:0000256" key="7">
    <source>
        <dbReference type="SAM" id="Phobius"/>
    </source>
</evidence>
<keyword evidence="7" id="KW-0812">Transmembrane</keyword>
<dbReference type="EMBL" id="VULO01000004">
    <property type="protein sequence ID" value="MSS83892.1"/>
    <property type="molecule type" value="Genomic_DNA"/>
</dbReference>
<keyword evidence="7" id="KW-1133">Transmembrane helix</keyword>
<keyword evidence="10" id="KW-1185">Reference proteome</keyword>
<dbReference type="InterPro" id="IPR005490">
    <property type="entry name" value="LD_TPept_cat_dom"/>
</dbReference>
<comment type="caution">
    <text evidence="9">The sequence shown here is derived from an EMBL/GenBank/DDBJ whole genome shotgun (WGS) entry which is preliminary data.</text>
</comment>
<dbReference type="InterPro" id="IPR038063">
    <property type="entry name" value="Transpep_catalytic_dom"/>
</dbReference>
<keyword evidence="3 6" id="KW-0133">Cell shape</keyword>
<accession>A0A6N7W633</accession>
<dbReference type="PANTHER" id="PTHR30582">
    <property type="entry name" value="L,D-TRANSPEPTIDASE"/>
    <property type="match status" value="1"/>
</dbReference>
<evidence type="ECO:0000313" key="9">
    <source>
        <dbReference type="EMBL" id="MSS83892.1"/>
    </source>
</evidence>
<evidence type="ECO:0000313" key="10">
    <source>
        <dbReference type="Proteomes" id="UP000470875"/>
    </source>
</evidence>
<gene>
    <name evidence="9" type="ORF">FYJ24_03765</name>
</gene>
<keyword evidence="2" id="KW-0808">Transferase</keyword>
<dbReference type="GO" id="GO:0005576">
    <property type="term" value="C:extracellular region"/>
    <property type="evidence" value="ECO:0007669"/>
    <property type="project" value="TreeGrafter"/>
</dbReference>
<evidence type="ECO:0000256" key="3">
    <source>
        <dbReference type="ARBA" id="ARBA00022960"/>
    </source>
</evidence>
<dbReference type="Proteomes" id="UP000470875">
    <property type="component" value="Unassembled WGS sequence"/>
</dbReference>
<dbReference type="RefSeq" id="WP_154543762.1">
    <property type="nucleotide sequence ID" value="NZ_VULO01000004.1"/>
</dbReference>
<evidence type="ECO:0000256" key="2">
    <source>
        <dbReference type="ARBA" id="ARBA00022679"/>
    </source>
</evidence>
<keyword evidence="4 6" id="KW-0573">Peptidoglycan synthesis</keyword>
<feature type="active site" description="Proton donor/acceptor" evidence="6">
    <location>
        <position position="427"/>
    </location>
</feature>
<dbReference type="SUPFAM" id="SSF141523">
    <property type="entry name" value="L,D-transpeptidase catalytic domain-like"/>
    <property type="match status" value="1"/>
</dbReference>
<name>A0A6N7W633_9ACTO</name>
<feature type="transmembrane region" description="Helical" evidence="7">
    <location>
        <begin position="6"/>
        <end position="28"/>
    </location>
</feature>
<dbReference type="GO" id="GO:0071972">
    <property type="term" value="F:peptidoglycan L,D-transpeptidase activity"/>
    <property type="evidence" value="ECO:0007669"/>
    <property type="project" value="TreeGrafter"/>
</dbReference>
<evidence type="ECO:0000256" key="5">
    <source>
        <dbReference type="ARBA" id="ARBA00023316"/>
    </source>
</evidence>
<dbReference type="UniPathway" id="UPA00219"/>
<dbReference type="GO" id="GO:0016740">
    <property type="term" value="F:transferase activity"/>
    <property type="evidence" value="ECO:0007669"/>
    <property type="project" value="UniProtKB-KW"/>
</dbReference>
<evidence type="ECO:0000256" key="1">
    <source>
        <dbReference type="ARBA" id="ARBA00004752"/>
    </source>
</evidence>
<keyword evidence="7" id="KW-0472">Membrane</keyword>
<dbReference type="Pfam" id="PF12229">
    <property type="entry name" value="PG_binding_4"/>
    <property type="match status" value="1"/>
</dbReference>
<dbReference type="Pfam" id="PF03734">
    <property type="entry name" value="YkuD"/>
    <property type="match status" value="1"/>
</dbReference>